<sequence length="283" mass="31705">MSETPRQFRSSESLAEEAVTRNAIAPFLSERGYRVLIDRRAQTGTAISQFVRVQGPDGTDLQMRVRLCWRRSGKRINNGKYSAAQLRARLINDSWDDTLAFVVERDRAEGNTHHLFVQRDGTEIMYAALIPREELAPIWRSQRDVSAGLITAGLLGRTSKNHAMNGSSPTIWLQDDRWPRAHEVADALWNWPGVVDLAKVPVAPISRESHVDDTYDDCPVGHSLDVGSDGAERRPVMRSEVKRDQQVRRAVLARTAVCERAVYRLGLSEHGFATQAASFMVAA</sequence>
<evidence type="ECO:0000313" key="1">
    <source>
        <dbReference type="EMBL" id="SAL84008.1"/>
    </source>
</evidence>
<dbReference type="OrthoDB" id="9802640at2"/>
<dbReference type="Proteomes" id="UP000054925">
    <property type="component" value="Unassembled WGS sequence"/>
</dbReference>
<reference evidence="1" key="1">
    <citation type="submission" date="2016-01" db="EMBL/GenBank/DDBJ databases">
        <authorList>
            <person name="Peeters C."/>
        </authorList>
    </citation>
    <scope>NUCLEOTIDE SEQUENCE [LARGE SCALE GENOMIC DNA]</scope>
    <source>
        <strain evidence="1">LMG 22937</strain>
    </source>
</reference>
<organism evidence="1 2">
    <name type="scientific">Caballeronia terrestris</name>
    <dbReference type="NCBI Taxonomy" id="1226301"/>
    <lineage>
        <taxon>Bacteria</taxon>
        <taxon>Pseudomonadati</taxon>
        <taxon>Pseudomonadota</taxon>
        <taxon>Betaproteobacteria</taxon>
        <taxon>Burkholderiales</taxon>
        <taxon>Burkholderiaceae</taxon>
        <taxon>Caballeronia</taxon>
    </lineage>
</organism>
<dbReference type="AlphaFoldDB" id="A0A158KS99"/>
<dbReference type="RefSeq" id="WP_087660169.1">
    <property type="nucleotide sequence ID" value="NZ_FCOL02000111.1"/>
</dbReference>
<protein>
    <submittedName>
        <fullName evidence="1">Uncharacterized protein</fullName>
    </submittedName>
</protein>
<evidence type="ECO:0000313" key="2">
    <source>
        <dbReference type="Proteomes" id="UP000054925"/>
    </source>
</evidence>
<name>A0A158KS99_9BURK</name>
<keyword evidence="2" id="KW-1185">Reference proteome</keyword>
<comment type="caution">
    <text evidence="1">The sequence shown here is derived from an EMBL/GenBank/DDBJ whole genome shotgun (WGS) entry which is preliminary data.</text>
</comment>
<proteinExistence type="predicted"/>
<accession>A0A158KS99</accession>
<gene>
    <name evidence="1" type="ORF">AWB67_06568</name>
</gene>
<dbReference type="EMBL" id="FCOL02000111">
    <property type="protein sequence ID" value="SAL84008.1"/>
    <property type="molecule type" value="Genomic_DNA"/>
</dbReference>